<comment type="catalytic activity">
    <reaction evidence="3">
        <text>pretRNA = a 3'-half-tRNA molecule with a 5'-OH end + a 5'-half-tRNA molecule with a 2',3'-cyclic phosphate end + an intron with a 2',3'-cyclic phosphate and a 5'-hydroxyl terminus.</text>
        <dbReference type="EC" id="4.6.1.16"/>
    </reaction>
</comment>
<gene>
    <name evidence="6" type="ORF">BCR36DRAFT_578840</name>
</gene>
<proteinExistence type="inferred from homology"/>
<dbReference type="GO" id="GO:0000214">
    <property type="term" value="C:tRNA-intron endonuclease complex"/>
    <property type="evidence" value="ECO:0007669"/>
    <property type="project" value="TreeGrafter"/>
</dbReference>
<dbReference type="CDD" id="cd22363">
    <property type="entry name" value="tRNA-intron_lyase_C"/>
    <property type="match status" value="1"/>
</dbReference>
<keyword evidence="7" id="KW-1185">Reference proteome</keyword>
<comment type="caution">
    <text evidence="6">The sequence shown here is derived from an EMBL/GenBank/DDBJ whole genome shotgun (WGS) entry which is preliminary data.</text>
</comment>
<dbReference type="Pfam" id="PF02778">
    <property type="entry name" value="tRNA_int_endo_N"/>
    <property type="match status" value="1"/>
</dbReference>
<reference evidence="6 7" key="1">
    <citation type="submission" date="2016-08" db="EMBL/GenBank/DDBJ databases">
        <title>Genomes of anaerobic fungi encode conserved fungal cellulosomes for biomass hydrolysis.</title>
        <authorList>
            <consortium name="DOE Joint Genome Institute"/>
            <person name="Haitjema C.H."/>
            <person name="Gilmore S.P."/>
            <person name="Henske J.K."/>
            <person name="Solomon K.V."/>
            <person name="De Groot R."/>
            <person name="Kuo A."/>
            <person name="Mondo S.J."/>
            <person name="Salamov A.A."/>
            <person name="Labutti K."/>
            <person name="Zhao Z."/>
            <person name="Chiniquy J."/>
            <person name="Barry K."/>
            <person name="Brewer H.M."/>
            <person name="Purvine S.O."/>
            <person name="Wright A.T."/>
            <person name="Boxma B."/>
            <person name="Van Alen T."/>
            <person name="Hackstein J.H."/>
            <person name="Baker S.E."/>
            <person name="Grigoriev I.V."/>
            <person name="O'Malley M.A."/>
        </authorList>
    </citation>
    <scope>NUCLEOTIDE SEQUENCE [LARGE SCALE GENOMIC DNA]</scope>
    <source>
        <strain evidence="7">finn</strain>
    </source>
</reference>
<dbReference type="STRING" id="1754191.A0A1Y1VMU5"/>
<dbReference type="EMBL" id="MCFH01000001">
    <property type="protein sequence ID" value="ORX60756.1"/>
    <property type="molecule type" value="Genomic_DNA"/>
</dbReference>
<dbReference type="GO" id="GO:0003676">
    <property type="term" value="F:nucleic acid binding"/>
    <property type="evidence" value="ECO:0007669"/>
    <property type="project" value="InterPro"/>
</dbReference>
<dbReference type="InterPro" id="IPR006676">
    <property type="entry name" value="tRNA_splic"/>
</dbReference>
<dbReference type="EC" id="4.6.1.16" evidence="2"/>
<dbReference type="GO" id="GO:0005737">
    <property type="term" value="C:cytoplasm"/>
    <property type="evidence" value="ECO:0007669"/>
    <property type="project" value="TreeGrafter"/>
</dbReference>
<dbReference type="Pfam" id="PF01974">
    <property type="entry name" value="tRNA_int_endo"/>
    <property type="match status" value="1"/>
</dbReference>
<protein>
    <recommendedName>
        <fullName evidence="2">tRNA-intron lyase</fullName>
        <ecNumber evidence="2">4.6.1.16</ecNumber>
    </recommendedName>
</protein>
<dbReference type="SUPFAM" id="SSF53032">
    <property type="entry name" value="tRNA-intron endonuclease catalytic domain-like"/>
    <property type="match status" value="1"/>
</dbReference>
<evidence type="ECO:0000256" key="2">
    <source>
        <dbReference type="ARBA" id="ARBA00012573"/>
    </source>
</evidence>
<dbReference type="GO" id="GO:0000379">
    <property type="term" value="P:tRNA-type intron splice site recognition and cleavage"/>
    <property type="evidence" value="ECO:0007669"/>
    <property type="project" value="TreeGrafter"/>
</dbReference>
<evidence type="ECO:0000256" key="3">
    <source>
        <dbReference type="ARBA" id="ARBA00034031"/>
    </source>
</evidence>
<evidence type="ECO:0000256" key="1">
    <source>
        <dbReference type="ARBA" id="ARBA00008078"/>
    </source>
</evidence>
<organism evidence="6 7">
    <name type="scientific">Piromyces finnis</name>
    <dbReference type="NCBI Taxonomy" id="1754191"/>
    <lineage>
        <taxon>Eukaryota</taxon>
        <taxon>Fungi</taxon>
        <taxon>Fungi incertae sedis</taxon>
        <taxon>Chytridiomycota</taxon>
        <taxon>Chytridiomycota incertae sedis</taxon>
        <taxon>Neocallimastigomycetes</taxon>
        <taxon>Neocallimastigales</taxon>
        <taxon>Neocallimastigaceae</taxon>
        <taxon>Piromyces</taxon>
    </lineage>
</organism>
<evidence type="ECO:0000259" key="4">
    <source>
        <dbReference type="Pfam" id="PF01974"/>
    </source>
</evidence>
<dbReference type="Proteomes" id="UP000193719">
    <property type="component" value="Unassembled WGS sequence"/>
</dbReference>
<dbReference type="InterPro" id="IPR006677">
    <property type="entry name" value="tRNA_intron_Endonuc_cat-like"/>
</dbReference>
<evidence type="ECO:0000313" key="7">
    <source>
        <dbReference type="Proteomes" id="UP000193719"/>
    </source>
</evidence>
<evidence type="ECO:0000259" key="5">
    <source>
        <dbReference type="Pfam" id="PF02778"/>
    </source>
</evidence>
<dbReference type="InterPro" id="IPR036167">
    <property type="entry name" value="tRNA_intron_Endo_cat-like_sf"/>
</dbReference>
<feature type="domain" description="tRNA intron endonuclease catalytic" evidence="4">
    <location>
        <begin position="74"/>
        <end position="164"/>
    </location>
</feature>
<comment type="similarity">
    <text evidence="1">Belongs to the tRNA-intron endonuclease family.</text>
</comment>
<dbReference type="GO" id="GO:0000213">
    <property type="term" value="F:tRNA-intron lyase activity"/>
    <property type="evidence" value="ECO:0007669"/>
    <property type="project" value="UniProtKB-EC"/>
</dbReference>
<dbReference type="NCBIfam" id="TIGR00324">
    <property type="entry name" value="endA"/>
    <property type="match status" value="1"/>
</dbReference>
<sequence>MKQKINHYIIKRAKQNFITSDLKSMEYLQLDLQEAFFLKYALNCISIRDNHKVLSIDDCWKIFRNNISDSSDQFILKYVVYHYYRSQGWIVKEGLKYGVDYVLYQKGPAFSHSEYAVSIIPVINNQDNQHNYVENMPSIHEINCTNRVCNQVLKKLVYCYVVIPDNVNLDYVNCLKEYSIYEIRMKRWNPEKTRN</sequence>
<dbReference type="PANTHER" id="PTHR21227:SF0">
    <property type="entry name" value="TRNA-SPLICING ENDONUCLEASE SUBUNIT SEN2"/>
    <property type="match status" value="1"/>
</dbReference>
<reference evidence="6 7" key="2">
    <citation type="submission" date="2016-08" db="EMBL/GenBank/DDBJ databases">
        <title>Pervasive Adenine N6-methylation of Active Genes in Fungi.</title>
        <authorList>
            <consortium name="DOE Joint Genome Institute"/>
            <person name="Mondo S.J."/>
            <person name="Dannebaum R.O."/>
            <person name="Kuo R.C."/>
            <person name="Labutti K."/>
            <person name="Haridas S."/>
            <person name="Kuo A."/>
            <person name="Salamov A."/>
            <person name="Ahrendt S.R."/>
            <person name="Lipzen A."/>
            <person name="Sullivan W."/>
            <person name="Andreopoulos W.B."/>
            <person name="Clum A."/>
            <person name="Lindquist E."/>
            <person name="Daum C."/>
            <person name="Ramamoorthy G.K."/>
            <person name="Gryganskyi A."/>
            <person name="Culley D."/>
            <person name="Magnuson J.K."/>
            <person name="James T.Y."/>
            <person name="O'Malley M.A."/>
            <person name="Stajich J.E."/>
            <person name="Spatafora J.W."/>
            <person name="Visel A."/>
            <person name="Grigoriev I.V."/>
        </authorList>
    </citation>
    <scope>NUCLEOTIDE SEQUENCE [LARGE SCALE GENOMIC DNA]</scope>
    <source>
        <strain evidence="7">finn</strain>
    </source>
</reference>
<dbReference type="InterPro" id="IPR006678">
    <property type="entry name" value="tRNA_intron_Endonuc_N"/>
</dbReference>
<dbReference type="Gene3D" id="3.40.1350.10">
    <property type="match status" value="1"/>
</dbReference>
<dbReference type="AlphaFoldDB" id="A0A1Y1VMU5"/>
<accession>A0A1Y1VMU5</accession>
<evidence type="ECO:0000313" key="6">
    <source>
        <dbReference type="EMBL" id="ORX60756.1"/>
    </source>
</evidence>
<dbReference type="InterPro" id="IPR011856">
    <property type="entry name" value="tRNA_endonuc-like_dom_sf"/>
</dbReference>
<dbReference type="OrthoDB" id="10249562at2759"/>
<name>A0A1Y1VMU5_9FUNG</name>
<dbReference type="PANTHER" id="PTHR21227">
    <property type="entry name" value="TRNA-SPLICING ENDONUCLEASE SUBUNIT SEN2"/>
    <property type="match status" value="1"/>
</dbReference>
<feature type="domain" description="tRNA intron endonuclease N-terminal" evidence="5">
    <location>
        <begin position="25"/>
        <end position="60"/>
    </location>
</feature>